<evidence type="ECO:0000256" key="1">
    <source>
        <dbReference type="SAM" id="MobiDB-lite"/>
    </source>
</evidence>
<proteinExistence type="predicted"/>
<gene>
    <name evidence="2" type="ORF">L201_006361</name>
</gene>
<name>A0AAX4K3S2_9TREE</name>
<feature type="compositionally biased region" description="Basic and acidic residues" evidence="1">
    <location>
        <begin position="64"/>
        <end position="76"/>
    </location>
</feature>
<feature type="region of interest" description="Disordered" evidence="1">
    <location>
        <begin position="184"/>
        <end position="241"/>
    </location>
</feature>
<feature type="region of interest" description="Disordered" evidence="1">
    <location>
        <begin position="278"/>
        <end position="303"/>
    </location>
</feature>
<dbReference type="RefSeq" id="XP_066078177.1">
    <property type="nucleotide sequence ID" value="XM_066222080.1"/>
</dbReference>
<organism evidence="2 3">
    <name type="scientific">Kwoniella dendrophila CBS 6074</name>
    <dbReference type="NCBI Taxonomy" id="1295534"/>
    <lineage>
        <taxon>Eukaryota</taxon>
        <taxon>Fungi</taxon>
        <taxon>Dikarya</taxon>
        <taxon>Basidiomycota</taxon>
        <taxon>Agaricomycotina</taxon>
        <taxon>Tremellomycetes</taxon>
        <taxon>Tremellales</taxon>
        <taxon>Cryptococcaceae</taxon>
        <taxon>Kwoniella</taxon>
    </lineage>
</organism>
<keyword evidence="3" id="KW-1185">Reference proteome</keyword>
<feature type="compositionally biased region" description="Basic and acidic residues" evidence="1">
    <location>
        <begin position="184"/>
        <end position="202"/>
    </location>
</feature>
<feature type="region of interest" description="Disordered" evidence="1">
    <location>
        <begin position="1"/>
        <end position="85"/>
    </location>
</feature>
<feature type="compositionally biased region" description="Polar residues" evidence="1">
    <location>
        <begin position="1"/>
        <end position="16"/>
    </location>
</feature>
<sequence length="503" mass="57951">MISANEATPSDSLNSTAERRSAESPAMPGGRRKRKERATDESSDDVDNVQYGAKRGGSSFCSPRVHDAYGKGDEIKSPPWPSDSLVDDYQKQEEEEIKQREKEVELYRRKLEIEGIVKSLSKIHDIIIRSLTDFTARMREIGHQAINTATSEEERTFSFQLLRLKKDEMEKLLGQFSKVHHAINDKANRDESPCSESEDRLSDSNPIQTLSNQEVSHQQKLDHKDDIAAESSKDGTLERVLKESPSTTAIIGEGSGGRVGQNSAVINLPTALLNRRKPYTSHQDQVSVDKPETSCNHKDSKKTTGSIGIAELNSCECVSMAKMVHKLEDLGLRHMFKRQPLVRAPTTYKQSYEKSSRLESDHYFNLLRGAALIDILKYDKYIKKINEQIYTINHKDSSDKQRENRRKMVVRWYWLWEEISQELCKLSSYKESFKTKKNKVEMNEELEQISMHTRILEKLFVYENREYNCLSVYNQVNMSIFDYYDIQLAEELKVEREKEGKKS</sequence>
<feature type="compositionally biased region" description="Polar residues" evidence="1">
    <location>
        <begin position="203"/>
        <end position="216"/>
    </location>
</feature>
<feature type="compositionally biased region" description="Basic and acidic residues" evidence="1">
    <location>
        <begin position="287"/>
        <end position="302"/>
    </location>
</feature>
<evidence type="ECO:0000313" key="3">
    <source>
        <dbReference type="Proteomes" id="UP001355207"/>
    </source>
</evidence>
<feature type="compositionally biased region" description="Basic and acidic residues" evidence="1">
    <location>
        <begin position="217"/>
        <end position="241"/>
    </location>
</feature>
<dbReference type="GeneID" id="91097030"/>
<dbReference type="AlphaFoldDB" id="A0AAX4K3S2"/>
<reference evidence="2 3" key="1">
    <citation type="submission" date="2024-01" db="EMBL/GenBank/DDBJ databases">
        <title>Comparative genomics of Cryptococcus and Kwoniella reveals pathogenesis evolution and contrasting modes of karyotype evolution via chromosome fusion or intercentromeric recombination.</title>
        <authorList>
            <person name="Coelho M.A."/>
            <person name="David-Palma M."/>
            <person name="Shea T."/>
            <person name="Bowers K."/>
            <person name="McGinley-Smith S."/>
            <person name="Mohammad A.W."/>
            <person name="Gnirke A."/>
            <person name="Yurkov A.M."/>
            <person name="Nowrousian M."/>
            <person name="Sun S."/>
            <person name="Cuomo C.A."/>
            <person name="Heitman J."/>
        </authorList>
    </citation>
    <scope>NUCLEOTIDE SEQUENCE [LARGE SCALE GENOMIC DNA]</scope>
    <source>
        <strain evidence="2 3">CBS 6074</strain>
    </source>
</reference>
<dbReference type="EMBL" id="CP144105">
    <property type="protein sequence ID" value="WWC91415.1"/>
    <property type="molecule type" value="Genomic_DNA"/>
</dbReference>
<accession>A0AAX4K3S2</accession>
<protein>
    <submittedName>
        <fullName evidence="2">Uncharacterized protein</fullName>
    </submittedName>
</protein>
<dbReference type="Proteomes" id="UP001355207">
    <property type="component" value="Chromosome 8"/>
</dbReference>
<evidence type="ECO:0000313" key="2">
    <source>
        <dbReference type="EMBL" id="WWC91415.1"/>
    </source>
</evidence>